<evidence type="ECO:0000256" key="2">
    <source>
        <dbReference type="ARBA" id="ARBA00005752"/>
    </source>
</evidence>
<dbReference type="SUPFAM" id="SSF56235">
    <property type="entry name" value="N-terminal nucleophile aminohydrolases (Ntn hydrolases)"/>
    <property type="match status" value="1"/>
</dbReference>
<keyword evidence="6" id="KW-0061">Asparagine biosynthesis</keyword>
<dbReference type="SUPFAM" id="SSF52402">
    <property type="entry name" value="Adenine nucleotide alpha hydrolases-like"/>
    <property type="match status" value="1"/>
</dbReference>
<dbReference type="PIRSF" id="PIRSF001589">
    <property type="entry name" value="Asn_synthetase_glu-h"/>
    <property type="match status" value="1"/>
</dbReference>
<comment type="similarity">
    <text evidence="2">Belongs to the asparagine synthetase family.</text>
</comment>
<keyword evidence="6" id="KW-0028">Amino-acid biosynthesis</keyword>
<comment type="caution">
    <text evidence="10">The sequence shown here is derived from an EMBL/GenBank/DDBJ whole genome shotgun (WGS) entry which is preliminary data.</text>
</comment>
<dbReference type="Gene3D" id="3.60.20.10">
    <property type="entry name" value="Glutamine Phosphoribosylpyrophosphate, subunit 1, domain 1"/>
    <property type="match status" value="1"/>
</dbReference>
<evidence type="ECO:0000256" key="8">
    <source>
        <dbReference type="ARBA" id="ARBA00048741"/>
    </source>
</evidence>
<comment type="pathway">
    <text evidence="1">Amino-acid biosynthesis; L-asparagine biosynthesis; L-asparagine from L-aspartate (L-Gln route): step 1/1.</text>
</comment>
<dbReference type="PROSITE" id="PS51278">
    <property type="entry name" value="GATASE_TYPE_2"/>
    <property type="match status" value="1"/>
</dbReference>
<dbReference type="EC" id="6.3.5.4" evidence="3"/>
<evidence type="ECO:0000256" key="6">
    <source>
        <dbReference type="ARBA" id="ARBA00022888"/>
    </source>
</evidence>
<dbReference type="InterPro" id="IPR006426">
    <property type="entry name" value="Asn_synth_AEB"/>
</dbReference>
<dbReference type="InterPro" id="IPR014729">
    <property type="entry name" value="Rossmann-like_a/b/a_fold"/>
</dbReference>
<keyword evidence="7" id="KW-0315">Glutamine amidotransferase</keyword>
<keyword evidence="10" id="KW-0436">Ligase</keyword>
<evidence type="ECO:0000256" key="3">
    <source>
        <dbReference type="ARBA" id="ARBA00012737"/>
    </source>
</evidence>
<dbReference type="CDD" id="cd00712">
    <property type="entry name" value="AsnB"/>
    <property type="match status" value="1"/>
</dbReference>
<dbReference type="Pfam" id="PF00733">
    <property type="entry name" value="Asn_synthase"/>
    <property type="match status" value="1"/>
</dbReference>
<comment type="catalytic activity">
    <reaction evidence="8">
        <text>L-aspartate + L-glutamine + ATP + H2O = L-asparagine + L-glutamate + AMP + diphosphate + H(+)</text>
        <dbReference type="Rhea" id="RHEA:12228"/>
        <dbReference type="ChEBI" id="CHEBI:15377"/>
        <dbReference type="ChEBI" id="CHEBI:15378"/>
        <dbReference type="ChEBI" id="CHEBI:29985"/>
        <dbReference type="ChEBI" id="CHEBI:29991"/>
        <dbReference type="ChEBI" id="CHEBI:30616"/>
        <dbReference type="ChEBI" id="CHEBI:33019"/>
        <dbReference type="ChEBI" id="CHEBI:58048"/>
        <dbReference type="ChEBI" id="CHEBI:58359"/>
        <dbReference type="ChEBI" id="CHEBI:456215"/>
        <dbReference type="EC" id="6.3.5.4"/>
    </reaction>
</comment>
<dbReference type="Pfam" id="PF13537">
    <property type="entry name" value="GATase_7"/>
    <property type="match status" value="1"/>
</dbReference>
<name>A0ABS2DKF6_9BACI</name>
<evidence type="ECO:0000256" key="4">
    <source>
        <dbReference type="ARBA" id="ARBA00022741"/>
    </source>
</evidence>
<dbReference type="NCBIfam" id="TIGR01536">
    <property type="entry name" value="asn_synth_AEB"/>
    <property type="match status" value="1"/>
</dbReference>
<proteinExistence type="inferred from homology"/>
<sequence>MCGFIACMYQHPLYKKDPSIYKEMSNAIQHRGPDQEGVYEDEYVNLFFRRLSIVDLEHGSQPMSYENERYWIVFNGEIYNFSELRATLIDKGHIFKTTSDTEVILALYSEVKEKAVQQLRGMFSFVIYDKVEKELFGARDPFGIKPLYYLQSDEFIVFSSEKKSLLYHQEQGEEQINTQSVQHYLSFQYVPEPFTMITNIHKVPAGHYFKKTLDDNLKMNCYYQVTFKPRRDNEDVVIKQVREEVIHSVKAHIMGDVQVGSFLSGGIDSTIIASIAKDYVPNFQTFSVGFEQHEYSELSIAKETAYQLGVPNHSKVISADEFLKELPKIVWHLDDPLADPACIPLYFVSKEARKHVTVALSGEGADELFGGYNIYKEPQSLELFSFIPNHVKMNLLKLARILPEGMKGKNFIERGCISIEERYIGNAKIFLEDEKKRILVEGMHDQTYRCITSPFYKKSLHLDPVTRMQDIDMQTWLKGDILLKADKMSMANSLELRVPFLDKHVFEVASRLPSEYKIREGTTKWVLRKAFEGTVPQHVLNRRKLGFPVPIRVWLRNEWYDWARSLVFESETEHIFNKSYVLDLLDEHASQKKDHSRKIWTVLQFMMWHQVFIEGTYNFNENHETKKKREFSFQ</sequence>
<dbReference type="Proteomes" id="UP001518925">
    <property type="component" value="Unassembled WGS sequence"/>
</dbReference>
<dbReference type="InterPro" id="IPR051786">
    <property type="entry name" value="ASN_synthetase/amidase"/>
</dbReference>
<evidence type="ECO:0000259" key="9">
    <source>
        <dbReference type="PROSITE" id="PS51278"/>
    </source>
</evidence>
<dbReference type="PANTHER" id="PTHR43284:SF1">
    <property type="entry name" value="ASPARAGINE SYNTHETASE"/>
    <property type="match status" value="1"/>
</dbReference>
<dbReference type="EMBL" id="JAFELM010000036">
    <property type="protein sequence ID" value="MBM6618918.1"/>
    <property type="molecule type" value="Genomic_DNA"/>
</dbReference>
<dbReference type="PANTHER" id="PTHR43284">
    <property type="entry name" value="ASPARAGINE SYNTHETASE (GLUTAMINE-HYDROLYZING)"/>
    <property type="match status" value="1"/>
</dbReference>
<dbReference type="GO" id="GO:0004066">
    <property type="term" value="F:asparagine synthase (glutamine-hydrolyzing) activity"/>
    <property type="evidence" value="ECO:0007669"/>
    <property type="project" value="UniProtKB-EC"/>
</dbReference>
<keyword evidence="11" id="KW-1185">Reference proteome</keyword>
<keyword evidence="4" id="KW-0547">Nucleotide-binding</keyword>
<evidence type="ECO:0000256" key="1">
    <source>
        <dbReference type="ARBA" id="ARBA00005187"/>
    </source>
</evidence>
<dbReference type="InterPro" id="IPR029055">
    <property type="entry name" value="Ntn_hydrolases_N"/>
</dbReference>
<dbReference type="RefSeq" id="WP_204204259.1">
    <property type="nucleotide sequence ID" value="NZ_JAFELM010000036.1"/>
</dbReference>
<evidence type="ECO:0000256" key="5">
    <source>
        <dbReference type="ARBA" id="ARBA00022840"/>
    </source>
</evidence>
<dbReference type="Gene3D" id="3.40.50.620">
    <property type="entry name" value="HUPs"/>
    <property type="match status" value="1"/>
</dbReference>
<dbReference type="InterPro" id="IPR017932">
    <property type="entry name" value="GATase_2_dom"/>
</dbReference>
<organism evidence="10 11">
    <name type="scientific">Bacillus suaedaesalsae</name>
    <dbReference type="NCBI Taxonomy" id="2810349"/>
    <lineage>
        <taxon>Bacteria</taxon>
        <taxon>Bacillati</taxon>
        <taxon>Bacillota</taxon>
        <taxon>Bacilli</taxon>
        <taxon>Bacillales</taxon>
        <taxon>Bacillaceae</taxon>
        <taxon>Bacillus</taxon>
    </lineage>
</organism>
<gene>
    <name evidence="10" type="primary">asnB</name>
    <name evidence="10" type="ORF">JR050_14710</name>
</gene>
<keyword evidence="5" id="KW-0067">ATP-binding</keyword>
<dbReference type="InterPro" id="IPR001962">
    <property type="entry name" value="Asn_synthase"/>
</dbReference>
<dbReference type="CDD" id="cd01991">
    <property type="entry name" value="Asn_synthase_B_C"/>
    <property type="match status" value="1"/>
</dbReference>
<reference evidence="10 11" key="1">
    <citation type="submission" date="2021-02" db="EMBL/GenBank/DDBJ databases">
        <title>Bacillus sp. RD4P76, an endophyte from a halophyte.</title>
        <authorList>
            <person name="Sun J.-Q."/>
        </authorList>
    </citation>
    <scope>NUCLEOTIDE SEQUENCE [LARGE SCALE GENOMIC DNA]</scope>
    <source>
        <strain evidence="10 11">RD4P76</strain>
    </source>
</reference>
<evidence type="ECO:0000256" key="7">
    <source>
        <dbReference type="ARBA" id="ARBA00022962"/>
    </source>
</evidence>
<protein>
    <recommendedName>
        <fullName evidence="3">asparagine synthase (glutamine-hydrolyzing)</fullName>
        <ecNumber evidence="3">6.3.5.4</ecNumber>
    </recommendedName>
</protein>
<accession>A0ABS2DKF6</accession>
<dbReference type="InterPro" id="IPR033738">
    <property type="entry name" value="AsnB_N"/>
</dbReference>
<feature type="domain" description="Glutamine amidotransferase type-2" evidence="9">
    <location>
        <begin position="2"/>
        <end position="214"/>
    </location>
</feature>
<evidence type="ECO:0000313" key="11">
    <source>
        <dbReference type="Proteomes" id="UP001518925"/>
    </source>
</evidence>
<evidence type="ECO:0000313" key="10">
    <source>
        <dbReference type="EMBL" id="MBM6618918.1"/>
    </source>
</evidence>